<protein>
    <recommendedName>
        <fullName evidence="3">N-acetyltransferase domain-containing protein</fullName>
    </recommendedName>
</protein>
<name>A0A8H6RGZ0_9PEZI</name>
<comment type="caution">
    <text evidence="1">The sequence shown here is derived from an EMBL/GenBank/DDBJ whole genome shotgun (WGS) entry which is preliminary data.</text>
</comment>
<dbReference type="InterPro" id="IPR016181">
    <property type="entry name" value="Acyl_CoA_acyltransferase"/>
</dbReference>
<dbReference type="AlphaFoldDB" id="A0A8H6RGZ0"/>
<feature type="non-terminal residue" evidence="1">
    <location>
        <position position="215"/>
    </location>
</feature>
<evidence type="ECO:0000313" key="1">
    <source>
        <dbReference type="EMBL" id="KAF7190562.1"/>
    </source>
</evidence>
<accession>A0A8H6RGZ0</accession>
<feature type="non-terminal residue" evidence="1">
    <location>
        <position position="1"/>
    </location>
</feature>
<dbReference type="Proteomes" id="UP000660729">
    <property type="component" value="Unassembled WGS sequence"/>
</dbReference>
<sequence length="215" mass="24747">NFSIRNASSELEDGKRILAFCDSQLEWLAQVGSSAQWGLEPYSTNDDTQEKYRAFVERSEQDQSWSKEWKKSYIAELDITEDQITKEIQPYLVHQPRTNSKSSLRLPVAAMLLTGHSEHYAQSILPEQDDQDPFIWIRYLLSDRRLGTLSKGAGLALIEHAKSVAQQMGIRRLCLDCWSGNDRKLVRYYERHGFVSLGDVSHNDWPSAVLELRLD</sequence>
<organism evidence="1 2">
    <name type="scientific">Pseudocercospora fuligena</name>
    <dbReference type="NCBI Taxonomy" id="685502"/>
    <lineage>
        <taxon>Eukaryota</taxon>
        <taxon>Fungi</taxon>
        <taxon>Dikarya</taxon>
        <taxon>Ascomycota</taxon>
        <taxon>Pezizomycotina</taxon>
        <taxon>Dothideomycetes</taxon>
        <taxon>Dothideomycetidae</taxon>
        <taxon>Mycosphaerellales</taxon>
        <taxon>Mycosphaerellaceae</taxon>
        <taxon>Pseudocercospora</taxon>
    </lineage>
</organism>
<reference evidence="1" key="1">
    <citation type="submission" date="2020-04" db="EMBL/GenBank/DDBJ databases">
        <title>Draft genome resource of the tomato pathogen Pseudocercospora fuligena.</title>
        <authorList>
            <person name="Zaccaron A."/>
        </authorList>
    </citation>
    <scope>NUCLEOTIDE SEQUENCE</scope>
    <source>
        <strain evidence="1">PF001</strain>
    </source>
</reference>
<evidence type="ECO:0008006" key="3">
    <source>
        <dbReference type="Google" id="ProtNLM"/>
    </source>
</evidence>
<dbReference type="SUPFAM" id="SSF55729">
    <property type="entry name" value="Acyl-CoA N-acyltransferases (Nat)"/>
    <property type="match status" value="1"/>
</dbReference>
<dbReference type="Gene3D" id="3.40.630.30">
    <property type="match status" value="1"/>
</dbReference>
<dbReference type="EMBL" id="JABCIY010000168">
    <property type="protein sequence ID" value="KAF7190562.1"/>
    <property type="molecule type" value="Genomic_DNA"/>
</dbReference>
<gene>
    <name evidence="1" type="ORF">HII31_07721</name>
</gene>
<proteinExistence type="predicted"/>
<evidence type="ECO:0000313" key="2">
    <source>
        <dbReference type="Proteomes" id="UP000660729"/>
    </source>
</evidence>
<keyword evidence="2" id="KW-1185">Reference proteome</keyword>
<dbReference type="OrthoDB" id="2821191at2759"/>